<evidence type="ECO:0000313" key="2">
    <source>
        <dbReference type="EMBL" id="RDX99761.1"/>
    </source>
</evidence>
<feature type="coiled-coil region" evidence="1">
    <location>
        <begin position="59"/>
        <end position="93"/>
    </location>
</feature>
<proteinExistence type="predicted"/>
<dbReference type="Proteomes" id="UP000257109">
    <property type="component" value="Unassembled WGS sequence"/>
</dbReference>
<organism evidence="2 3">
    <name type="scientific">Mucuna pruriens</name>
    <name type="common">Velvet bean</name>
    <name type="synonym">Dolichos pruriens</name>
    <dbReference type="NCBI Taxonomy" id="157652"/>
    <lineage>
        <taxon>Eukaryota</taxon>
        <taxon>Viridiplantae</taxon>
        <taxon>Streptophyta</taxon>
        <taxon>Embryophyta</taxon>
        <taxon>Tracheophyta</taxon>
        <taxon>Spermatophyta</taxon>
        <taxon>Magnoliopsida</taxon>
        <taxon>eudicotyledons</taxon>
        <taxon>Gunneridae</taxon>
        <taxon>Pentapetalae</taxon>
        <taxon>rosids</taxon>
        <taxon>fabids</taxon>
        <taxon>Fabales</taxon>
        <taxon>Fabaceae</taxon>
        <taxon>Papilionoideae</taxon>
        <taxon>50 kb inversion clade</taxon>
        <taxon>NPAAA clade</taxon>
        <taxon>indigoferoid/millettioid clade</taxon>
        <taxon>Phaseoleae</taxon>
        <taxon>Mucuna</taxon>
    </lineage>
</organism>
<reference evidence="2" key="1">
    <citation type="submission" date="2018-05" db="EMBL/GenBank/DDBJ databases">
        <title>Draft genome of Mucuna pruriens seed.</title>
        <authorList>
            <person name="Nnadi N.E."/>
            <person name="Vos R."/>
            <person name="Hasami M.H."/>
            <person name="Devisetty U.K."/>
            <person name="Aguiy J.C."/>
        </authorList>
    </citation>
    <scope>NUCLEOTIDE SEQUENCE [LARGE SCALE GENOMIC DNA]</scope>
    <source>
        <strain evidence="2">JCA_2017</strain>
    </source>
</reference>
<accession>A0A371HAE9</accession>
<comment type="caution">
    <text evidence="2">The sequence shown here is derived from an EMBL/GenBank/DDBJ whole genome shotgun (WGS) entry which is preliminary data.</text>
</comment>
<evidence type="ECO:0000256" key="1">
    <source>
        <dbReference type="SAM" id="Coils"/>
    </source>
</evidence>
<evidence type="ECO:0000313" key="3">
    <source>
        <dbReference type="Proteomes" id="UP000257109"/>
    </source>
</evidence>
<name>A0A371HAE9_MUCPR</name>
<dbReference type="AlphaFoldDB" id="A0A371HAE9"/>
<gene>
    <name evidence="2" type="ORF">CR513_17157</name>
</gene>
<keyword evidence="1" id="KW-0175">Coiled coil</keyword>
<dbReference type="EMBL" id="QJKJ01003144">
    <property type="protein sequence ID" value="RDX99761.1"/>
    <property type="molecule type" value="Genomic_DNA"/>
</dbReference>
<sequence>MPRKEYKKLKGRQLSERTAEDMVNLLNTSLEITQFLELCRSLKGMQSTSQHRYTTRSKSKVMENKVEALEQQNQDLKGEVSQLKKQMAQMFQVLS</sequence>
<keyword evidence="3" id="KW-1185">Reference proteome</keyword>
<dbReference type="Gene3D" id="1.20.5.170">
    <property type="match status" value="1"/>
</dbReference>
<feature type="non-terminal residue" evidence="2">
    <location>
        <position position="1"/>
    </location>
</feature>
<protein>
    <submittedName>
        <fullName evidence="2">Uncharacterized protein</fullName>
    </submittedName>
</protein>